<name>D7EAX7_METEZ</name>
<dbReference type="Pfam" id="PF00011">
    <property type="entry name" value="HSP20"/>
    <property type="match status" value="1"/>
</dbReference>
<proteinExistence type="predicted"/>
<dbReference type="InterPro" id="IPR008978">
    <property type="entry name" value="HSP20-like_chaperone"/>
</dbReference>
<dbReference type="KEGG" id="mev:Metev_1654"/>
<dbReference type="Proteomes" id="UP000000391">
    <property type="component" value="Chromosome"/>
</dbReference>
<dbReference type="OrthoDB" id="198277at2157"/>
<dbReference type="GeneID" id="9347296"/>
<feature type="domain" description="SHSP" evidence="1">
    <location>
        <begin position="16"/>
        <end position="59"/>
    </location>
</feature>
<dbReference type="InterPro" id="IPR002068">
    <property type="entry name" value="A-crystallin/Hsp20_dom"/>
</dbReference>
<dbReference type="Gene3D" id="2.60.40.790">
    <property type="match status" value="1"/>
</dbReference>
<keyword evidence="2" id="KW-0346">Stress response</keyword>
<evidence type="ECO:0000259" key="1">
    <source>
        <dbReference type="Pfam" id="PF00011"/>
    </source>
</evidence>
<reference evidence="2 3" key="1">
    <citation type="submission" date="2010-06" db="EMBL/GenBank/DDBJ databases">
        <title>Complete sequence chromosome of Methanohalobium evestigatum Z-7303.</title>
        <authorList>
            <consortium name="US DOE Joint Genome Institute"/>
            <person name="Lucas S."/>
            <person name="Copeland A."/>
            <person name="Lapidus A."/>
            <person name="Cheng J.-F."/>
            <person name="Bruce D."/>
            <person name="Goodwin L."/>
            <person name="Pitluck S."/>
            <person name="Saunders E."/>
            <person name="Detter J.C."/>
            <person name="Han C."/>
            <person name="Tapia R."/>
            <person name="Land M."/>
            <person name="Hauser L."/>
            <person name="Kyrpides N."/>
            <person name="Mikhailova N."/>
            <person name="Sieprawska-Lupa M."/>
            <person name="Whitman W.B."/>
            <person name="Anderson I."/>
            <person name="Woyke T."/>
        </authorList>
    </citation>
    <scope>NUCLEOTIDE SEQUENCE [LARGE SCALE GENOMIC DNA]</scope>
    <source>
        <strain evidence="3">ATCC BAA-1072 / DSM 3721 / NBRC 107634 / OCM 161 / Z-7303</strain>
    </source>
</reference>
<dbReference type="CDD" id="cd00298">
    <property type="entry name" value="ACD_sHsps_p23-like"/>
    <property type="match status" value="1"/>
</dbReference>
<organism evidence="2 3">
    <name type="scientific">Methanohalobium evestigatum (strain ATCC BAA-1072 / DSM 3721 / NBRC 107634 / OCM 161 / Z-7303)</name>
    <dbReference type="NCBI Taxonomy" id="644295"/>
    <lineage>
        <taxon>Archaea</taxon>
        <taxon>Methanobacteriati</taxon>
        <taxon>Methanobacteriota</taxon>
        <taxon>Stenosarchaea group</taxon>
        <taxon>Methanomicrobia</taxon>
        <taxon>Methanosarcinales</taxon>
        <taxon>Methanosarcinaceae</taxon>
        <taxon>Methanohalobium</taxon>
    </lineage>
</organism>
<evidence type="ECO:0000313" key="2">
    <source>
        <dbReference type="EMBL" id="ADI74494.1"/>
    </source>
</evidence>
<protein>
    <submittedName>
        <fullName evidence="2">Putative small heat shock protein</fullName>
    </submittedName>
</protein>
<dbReference type="STRING" id="644295.Metev_1654"/>
<dbReference type="EMBL" id="CP002069">
    <property type="protein sequence ID" value="ADI74494.1"/>
    <property type="molecule type" value="Genomic_DNA"/>
</dbReference>
<gene>
    <name evidence="2" type="ordered locus">Metev_1654</name>
</gene>
<keyword evidence="3" id="KW-1185">Reference proteome</keyword>
<dbReference type="SUPFAM" id="SSF49764">
    <property type="entry name" value="HSP20-like chaperones"/>
    <property type="match status" value="1"/>
</dbReference>
<evidence type="ECO:0000313" key="3">
    <source>
        <dbReference type="Proteomes" id="UP000000391"/>
    </source>
</evidence>
<sequence length="87" mass="10158">MEKLTQSPYVYAYPDNNSEKLNIEIKLPGVKKENINLKLEEDKFSVNARNKNKEYVGTYSTSYLIDPDRAVTKYSNNKLYVTAPMWM</sequence>
<dbReference type="AlphaFoldDB" id="D7EAX7"/>
<dbReference type="RefSeq" id="WP_013195059.1">
    <property type="nucleotide sequence ID" value="NC_014253.1"/>
</dbReference>
<dbReference type="HOGENOM" id="CLU_178347_1_0_2"/>
<accession>D7EAX7</accession>